<evidence type="ECO:0000313" key="1">
    <source>
        <dbReference type="EMBL" id="CCH54727.1"/>
    </source>
</evidence>
<proteinExistence type="predicted"/>
<dbReference type="Proteomes" id="UP000009309">
    <property type="component" value="Unassembled WGS sequence"/>
</dbReference>
<evidence type="ECO:0000313" key="2">
    <source>
        <dbReference type="Proteomes" id="UP000009309"/>
    </source>
</evidence>
<reference evidence="1 2" key="1">
    <citation type="journal article" date="2012" name="J. Bacteriol.">
        <title>Genome Sequence of the Filamentous Bacterium Fibrisoma limi BUZ 3T.</title>
        <authorList>
            <person name="Filippini M."/>
            <person name="Qi W."/>
            <person name="Jaenicke S."/>
            <person name="Goesmann A."/>
            <person name="Smits T.H."/>
            <person name="Bagheri H.C."/>
        </authorList>
    </citation>
    <scope>NUCLEOTIDE SEQUENCE [LARGE SCALE GENOMIC DNA]</scope>
    <source>
        <strain evidence="2">BUZ 3T</strain>
    </source>
</reference>
<sequence length="50" mass="5658">MFNDSKLLQPTFFSISKPAETAKAAYEAAFVKQHVADTFRLTLRSLCTYV</sequence>
<comment type="caution">
    <text evidence="1">The sequence shown here is derived from an EMBL/GenBank/DDBJ whole genome shotgun (WGS) entry which is preliminary data.</text>
</comment>
<keyword evidence="2" id="KW-1185">Reference proteome</keyword>
<gene>
    <name evidence="1" type="ORF">BN8_03927</name>
</gene>
<accession>I2GLF1</accession>
<dbReference type="AlphaFoldDB" id="I2GLF1"/>
<protein>
    <submittedName>
        <fullName evidence="1">Uncharacterized protein</fullName>
    </submittedName>
</protein>
<dbReference type="EMBL" id="CAIT01000007">
    <property type="protein sequence ID" value="CCH54727.1"/>
    <property type="molecule type" value="Genomic_DNA"/>
</dbReference>
<organism evidence="1 2">
    <name type="scientific">Fibrisoma limi BUZ 3</name>
    <dbReference type="NCBI Taxonomy" id="1185876"/>
    <lineage>
        <taxon>Bacteria</taxon>
        <taxon>Pseudomonadati</taxon>
        <taxon>Bacteroidota</taxon>
        <taxon>Cytophagia</taxon>
        <taxon>Cytophagales</taxon>
        <taxon>Spirosomataceae</taxon>
        <taxon>Fibrisoma</taxon>
    </lineage>
</organism>
<name>I2GLF1_9BACT</name>